<organism evidence="2 3">
    <name type="scientific">Ajellomyces capsulatus</name>
    <name type="common">Darling's disease fungus</name>
    <name type="synonym">Histoplasma capsulatum</name>
    <dbReference type="NCBI Taxonomy" id="5037"/>
    <lineage>
        <taxon>Eukaryota</taxon>
        <taxon>Fungi</taxon>
        <taxon>Dikarya</taxon>
        <taxon>Ascomycota</taxon>
        <taxon>Pezizomycotina</taxon>
        <taxon>Eurotiomycetes</taxon>
        <taxon>Eurotiomycetidae</taxon>
        <taxon>Onygenales</taxon>
        <taxon>Ajellomycetaceae</taxon>
        <taxon>Histoplasma</taxon>
    </lineage>
</organism>
<evidence type="ECO:0000313" key="3">
    <source>
        <dbReference type="Proteomes" id="UP000670092"/>
    </source>
</evidence>
<comment type="caution">
    <text evidence="2">The sequence shown here is derived from an EMBL/GenBank/DDBJ whole genome shotgun (WGS) entry which is preliminary data.</text>
</comment>
<sequence length="75" mass="9155">MLYSSFLFSALHPDLLFFGREAVYISYILRDFFHFFHFFRFFFFVKTQKRQRCICLKKLFGSRCNVPYSGFSHLS</sequence>
<keyword evidence="1" id="KW-0812">Transmembrane</keyword>
<dbReference type="AlphaFoldDB" id="A0A8H7YNY7"/>
<dbReference type="Proteomes" id="UP000670092">
    <property type="component" value="Unassembled WGS sequence"/>
</dbReference>
<proteinExistence type="predicted"/>
<keyword evidence="1" id="KW-1133">Transmembrane helix</keyword>
<protein>
    <submittedName>
        <fullName evidence="2">Uncharacterized protein</fullName>
    </submittedName>
</protein>
<evidence type="ECO:0000313" key="2">
    <source>
        <dbReference type="EMBL" id="KAG5293442.1"/>
    </source>
</evidence>
<feature type="transmembrane region" description="Helical" evidence="1">
    <location>
        <begin position="24"/>
        <end position="43"/>
    </location>
</feature>
<dbReference type="VEuPathDB" id="FungiDB:I7I52_04752"/>
<gene>
    <name evidence="2" type="ORF">I7I52_04752</name>
</gene>
<evidence type="ECO:0000256" key="1">
    <source>
        <dbReference type="SAM" id="Phobius"/>
    </source>
</evidence>
<reference evidence="2 3" key="1">
    <citation type="submission" date="2021-01" db="EMBL/GenBank/DDBJ databases">
        <title>Chromosome-level genome assembly of a human fungal pathogen reveals clustering of transcriptionally co-regulated genes.</title>
        <authorList>
            <person name="Voorhies M."/>
            <person name="Cohen S."/>
            <person name="Shea T.P."/>
            <person name="Petrus S."/>
            <person name="Munoz J.F."/>
            <person name="Poplawski S."/>
            <person name="Goldman W.E."/>
            <person name="Michael T."/>
            <person name="Cuomo C.A."/>
            <person name="Sil A."/>
            <person name="Beyhan S."/>
        </authorList>
    </citation>
    <scope>NUCLEOTIDE SEQUENCE [LARGE SCALE GENOMIC DNA]</scope>
    <source>
        <strain evidence="2 3">G184AR</strain>
    </source>
</reference>
<keyword evidence="1" id="KW-0472">Membrane</keyword>
<dbReference type="EMBL" id="JAEVHI010000004">
    <property type="protein sequence ID" value="KAG5293442.1"/>
    <property type="molecule type" value="Genomic_DNA"/>
</dbReference>
<accession>A0A8H7YNY7</accession>
<name>A0A8H7YNY7_AJECA</name>